<comment type="subcellular location">
    <subcellularLocation>
        <location evidence="1">Cell membrane</location>
        <topology evidence="1">Multi-pass membrane protein</topology>
    </subcellularLocation>
</comment>
<evidence type="ECO:0000256" key="5">
    <source>
        <dbReference type="ARBA" id="ARBA00023136"/>
    </source>
</evidence>
<accession>A0ABW8D960</accession>
<evidence type="ECO:0000313" key="8">
    <source>
        <dbReference type="Proteomes" id="UP001615550"/>
    </source>
</evidence>
<keyword evidence="4 6" id="KW-1133">Transmembrane helix</keyword>
<organism evidence="7 8">
    <name type="scientific">Legionella lytica</name>
    <dbReference type="NCBI Taxonomy" id="96232"/>
    <lineage>
        <taxon>Bacteria</taxon>
        <taxon>Pseudomonadati</taxon>
        <taxon>Pseudomonadota</taxon>
        <taxon>Gammaproteobacteria</taxon>
        <taxon>Legionellales</taxon>
        <taxon>Legionellaceae</taxon>
        <taxon>Legionella</taxon>
    </lineage>
</organism>
<evidence type="ECO:0000256" key="1">
    <source>
        <dbReference type="ARBA" id="ARBA00004651"/>
    </source>
</evidence>
<reference evidence="7 8" key="1">
    <citation type="submission" date="2024-08" db="EMBL/GenBank/DDBJ databases">
        <title>Draft Genome Sequence of Legionella lytica strain DSB2004, Isolated From a Fire Sprinkler System.</title>
        <authorList>
            <person name="Everhart A.D."/>
            <person name="Kidane D.T."/>
            <person name="Farone A.L."/>
            <person name="Farone M.B."/>
        </authorList>
    </citation>
    <scope>NUCLEOTIDE SEQUENCE [LARGE SCALE GENOMIC DNA]</scope>
    <source>
        <strain evidence="7 8">DSB2004</strain>
    </source>
</reference>
<dbReference type="InterPro" id="IPR001123">
    <property type="entry name" value="LeuE-type"/>
</dbReference>
<gene>
    <name evidence="7" type="ORF">ACD661_11890</name>
</gene>
<feature type="transmembrane region" description="Helical" evidence="6">
    <location>
        <begin position="183"/>
        <end position="205"/>
    </location>
</feature>
<protein>
    <submittedName>
        <fullName evidence="7">LysE family translocator</fullName>
    </submittedName>
</protein>
<dbReference type="Pfam" id="PF01810">
    <property type="entry name" value="LysE"/>
    <property type="match status" value="1"/>
</dbReference>
<dbReference type="RefSeq" id="WP_400188082.1">
    <property type="nucleotide sequence ID" value="NZ_JBGORX010000005.1"/>
</dbReference>
<keyword evidence="8" id="KW-1185">Reference proteome</keyword>
<dbReference type="Proteomes" id="UP001615550">
    <property type="component" value="Unassembled WGS sequence"/>
</dbReference>
<evidence type="ECO:0000256" key="4">
    <source>
        <dbReference type="ARBA" id="ARBA00022989"/>
    </source>
</evidence>
<proteinExistence type="predicted"/>
<evidence type="ECO:0000256" key="6">
    <source>
        <dbReference type="SAM" id="Phobius"/>
    </source>
</evidence>
<feature type="transmembrane region" description="Helical" evidence="6">
    <location>
        <begin position="148"/>
        <end position="171"/>
    </location>
</feature>
<evidence type="ECO:0000256" key="2">
    <source>
        <dbReference type="ARBA" id="ARBA00022475"/>
    </source>
</evidence>
<dbReference type="EMBL" id="JBGORX010000005">
    <property type="protein sequence ID" value="MFJ1269258.1"/>
    <property type="molecule type" value="Genomic_DNA"/>
</dbReference>
<evidence type="ECO:0000313" key="7">
    <source>
        <dbReference type="EMBL" id="MFJ1269258.1"/>
    </source>
</evidence>
<keyword evidence="5 6" id="KW-0472">Membrane</keyword>
<keyword evidence="2" id="KW-1003">Cell membrane</keyword>
<feature type="transmembrane region" description="Helical" evidence="6">
    <location>
        <begin position="6"/>
        <end position="27"/>
    </location>
</feature>
<feature type="transmembrane region" description="Helical" evidence="6">
    <location>
        <begin position="39"/>
        <end position="64"/>
    </location>
</feature>
<feature type="transmembrane region" description="Helical" evidence="6">
    <location>
        <begin position="107"/>
        <end position="136"/>
    </location>
</feature>
<sequence>MIILIIYGLIIGILVSAPMGPIAALCIQRSLNLGFKAGFVTGIGSALADGVFGLITACGLTFISEQLTKYQTQLQCLGGFILLYLGIKHYLKNPKTPHIKERQHSSWHFLIEAFLLSLSNSAALLLFFAVLAALGLEHLNLNLLDGSILIVSIIFGSMLVWFMLSAAIAFILKKHFTSDTLRVINYVFGTIFLILGTVILVRVFAF</sequence>
<comment type="caution">
    <text evidence="7">The sequence shown here is derived from an EMBL/GenBank/DDBJ whole genome shotgun (WGS) entry which is preliminary data.</text>
</comment>
<keyword evidence="3 6" id="KW-0812">Transmembrane</keyword>
<dbReference type="PANTHER" id="PTHR30086">
    <property type="entry name" value="ARGININE EXPORTER PROTEIN ARGO"/>
    <property type="match status" value="1"/>
</dbReference>
<name>A0ABW8D960_9GAMM</name>
<evidence type="ECO:0000256" key="3">
    <source>
        <dbReference type="ARBA" id="ARBA00022692"/>
    </source>
</evidence>
<dbReference type="PANTHER" id="PTHR30086:SF20">
    <property type="entry name" value="ARGININE EXPORTER PROTEIN ARGO-RELATED"/>
    <property type="match status" value="1"/>
</dbReference>